<dbReference type="InterPro" id="IPR058625">
    <property type="entry name" value="MdtA-like_BSH"/>
</dbReference>
<comment type="subcellular location">
    <subcellularLocation>
        <location evidence="1">Cell envelope</location>
    </subcellularLocation>
</comment>
<evidence type="ECO:0000313" key="5">
    <source>
        <dbReference type="EMBL" id="QDU68042.1"/>
    </source>
</evidence>
<dbReference type="Pfam" id="PF25917">
    <property type="entry name" value="BSH_RND"/>
    <property type="match status" value="1"/>
</dbReference>
<evidence type="ECO:0000259" key="4">
    <source>
        <dbReference type="Pfam" id="PF25917"/>
    </source>
</evidence>
<dbReference type="SUPFAM" id="SSF111369">
    <property type="entry name" value="HlyD-like secretion proteins"/>
    <property type="match status" value="1"/>
</dbReference>
<protein>
    <submittedName>
        <fullName evidence="5">Multidrug resistance protein MdtN</fullName>
    </submittedName>
</protein>
<sequence>MTTEPERTDRASSRRGASLLFGLGGLLLALAGCGGGATEAGQGDYWQGYVEGDNVFAASSQGGSLVRIAVEKGQAVKSGELLFELDPEPQALQVEQARERVAQAEARLADLERGVRPSELAAIEARLAGAKSALGRARADLERRRELFESSGPDVVSKEEIDRFAAEVEVDAFNVASLEAELETARLGGRSGAVEAARREVATLRIAQREAQWALDQKRVTAPTAALVQDTLFDVGEVVPAGRPVVSLLPPGGVLVRFFVPQSALPTLAAGDSVQVRVDGLEGEFQARIRFITTEAEFTPPVIYSRESRSKLVFMVEATPEPDALARLHPGQPLEVRPGAR</sequence>
<accession>A0A518BM42</accession>
<dbReference type="Gene3D" id="2.40.50.100">
    <property type="match status" value="1"/>
</dbReference>
<dbReference type="EMBL" id="CP036287">
    <property type="protein sequence ID" value="QDU68042.1"/>
    <property type="molecule type" value="Genomic_DNA"/>
</dbReference>
<dbReference type="InterPro" id="IPR058624">
    <property type="entry name" value="MdtA-like_HH"/>
</dbReference>
<dbReference type="PANTHER" id="PTHR32347">
    <property type="entry name" value="EFFLUX SYSTEM COMPONENT YKNX-RELATED"/>
    <property type="match status" value="1"/>
</dbReference>
<evidence type="ECO:0000256" key="2">
    <source>
        <dbReference type="ARBA" id="ARBA00023054"/>
    </source>
</evidence>
<feature type="domain" description="Multidrug resistance protein MdtA-like barrel-sandwich hybrid" evidence="4">
    <location>
        <begin position="62"/>
        <end position="244"/>
    </location>
</feature>
<feature type="domain" description="Multidrug resistance protein MdtA-like alpha-helical hairpin" evidence="3">
    <location>
        <begin position="120"/>
        <end position="187"/>
    </location>
</feature>
<dbReference type="PROSITE" id="PS51257">
    <property type="entry name" value="PROKAR_LIPOPROTEIN"/>
    <property type="match status" value="1"/>
</dbReference>
<dbReference type="KEGG" id="pbap:Pla133_31330"/>
<dbReference type="Gene3D" id="2.40.30.170">
    <property type="match status" value="1"/>
</dbReference>
<keyword evidence="6" id="KW-1185">Reference proteome</keyword>
<dbReference type="InterPro" id="IPR050465">
    <property type="entry name" value="UPF0194_transport"/>
</dbReference>
<evidence type="ECO:0000259" key="3">
    <source>
        <dbReference type="Pfam" id="PF25876"/>
    </source>
</evidence>
<dbReference type="PANTHER" id="PTHR32347:SF23">
    <property type="entry name" value="BLL5650 PROTEIN"/>
    <property type="match status" value="1"/>
</dbReference>
<dbReference type="AlphaFoldDB" id="A0A518BM42"/>
<gene>
    <name evidence="5" type="primary">mdtN_1</name>
    <name evidence="5" type="ORF">Pla133_31330</name>
</gene>
<dbReference type="Pfam" id="PF25876">
    <property type="entry name" value="HH_MFP_RND"/>
    <property type="match status" value="1"/>
</dbReference>
<organism evidence="5 6">
    <name type="scientific">Engelhardtia mirabilis</name>
    <dbReference type="NCBI Taxonomy" id="2528011"/>
    <lineage>
        <taxon>Bacteria</taxon>
        <taxon>Pseudomonadati</taxon>
        <taxon>Planctomycetota</taxon>
        <taxon>Planctomycetia</taxon>
        <taxon>Planctomycetia incertae sedis</taxon>
        <taxon>Engelhardtia</taxon>
    </lineage>
</organism>
<dbReference type="RefSeq" id="WP_145066722.1">
    <property type="nucleotide sequence ID" value="NZ_CP036287.1"/>
</dbReference>
<name>A0A518BM42_9BACT</name>
<dbReference type="GO" id="GO:0030313">
    <property type="term" value="C:cell envelope"/>
    <property type="evidence" value="ECO:0007669"/>
    <property type="project" value="UniProtKB-SubCell"/>
</dbReference>
<keyword evidence="2" id="KW-0175">Coiled coil</keyword>
<reference evidence="5 6" key="1">
    <citation type="submission" date="2019-02" db="EMBL/GenBank/DDBJ databases">
        <title>Deep-cultivation of Planctomycetes and their phenomic and genomic characterization uncovers novel biology.</title>
        <authorList>
            <person name="Wiegand S."/>
            <person name="Jogler M."/>
            <person name="Boedeker C."/>
            <person name="Pinto D."/>
            <person name="Vollmers J."/>
            <person name="Rivas-Marin E."/>
            <person name="Kohn T."/>
            <person name="Peeters S.H."/>
            <person name="Heuer A."/>
            <person name="Rast P."/>
            <person name="Oberbeckmann S."/>
            <person name="Bunk B."/>
            <person name="Jeske O."/>
            <person name="Meyerdierks A."/>
            <person name="Storesund J.E."/>
            <person name="Kallscheuer N."/>
            <person name="Luecker S."/>
            <person name="Lage O.M."/>
            <person name="Pohl T."/>
            <person name="Merkel B.J."/>
            <person name="Hornburger P."/>
            <person name="Mueller R.-W."/>
            <person name="Bruemmer F."/>
            <person name="Labrenz M."/>
            <person name="Spormann A.M."/>
            <person name="Op den Camp H."/>
            <person name="Overmann J."/>
            <person name="Amann R."/>
            <person name="Jetten M.S.M."/>
            <person name="Mascher T."/>
            <person name="Medema M.H."/>
            <person name="Devos D.P."/>
            <person name="Kaster A.-K."/>
            <person name="Ovreas L."/>
            <person name="Rohde M."/>
            <person name="Galperin M.Y."/>
            <person name="Jogler C."/>
        </authorList>
    </citation>
    <scope>NUCLEOTIDE SEQUENCE [LARGE SCALE GENOMIC DNA]</scope>
    <source>
        <strain evidence="5 6">Pla133</strain>
    </source>
</reference>
<evidence type="ECO:0000256" key="1">
    <source>
        <dbReference type="ARBA" id="ARBA00004196"/>
    </source>
</evidence>
<dbReference type="Proteomes" id="UP000316921">
    <property type="component" value="Chromosome"/>
</dbReference>
<dbReference type="Gene3D" id="1.10.287.470">
    <property type="entry name" value="Helix hairpin bin"/>
    <property type="match status" value="1"/>
</dbReference>
<proteinExistence type="predicted"/>
<evidence type="ECO:0000313" key="6">
    <source>
        <dbReference type="Proteomes" id="UP000316921"/>
    </source>
</evidence>